<accession>A0AAP0Q1M6</accession>
<organism evidence="2 3">
    <name type="scientific">Stephania yunnanensis</name>
    <dbReference type="NCBI Taxonomy" id="152371"/>
    <lineage>
        <taxon>Eukaryota</taxon>
        <taxon>Viridiplantae</taxon>
        <taxon>Streptophyta</taxon>
        <taxon>Embryophyta</taxon>
        <taxon>Tracheophyta</taxon>
        <taxon>Spermatophyta</taxon>
        <taxon>Magnoliopsida</taxon>
        <taxon>Ranunculales</taxon>
        <taxon>Menispermaceae</taxon>
        <taxon>Menispermoideae</taxon>
        <taxon>Cissampelideae</taxon>
        <taxon>Stephania</taxon>
    </lineage>
</organism>
<gene>
    <name evidence="2" type="ORF">Syun_003466</name>
</gene>
<dbReference type="EMBL" id="JBBNAF010000002">
    <property type="protein sequence ID" value="KAK9162564.1"/>
    <property type="molecule type" value="Genomic_DNA"/>
</dbReference>
<feature type="region of interest" description="Disordered" evidence="1">
    <location>
        <begin position="89"/>
        <end position="123"/>
    </location>
</feature>
<dbReference type="AlphaFoldDB" id="A0AAP0Q1M6"/>
<evidence type="ECO:0000313" key="3">
    <source>
        <dbReference type="Proteomes" id="UP001420932"/>
    </source>
</evidence>
<reference evidence="2 3" key="1">
    <citation type="submission" date="2024-01" db="EMBL/GenBank/DDBJ databases">
        <title>Genome assemblies of Stephania.</title>
        <authorList>
            <person name="Yang L."/>
        </authorList>
    </citation>
    <scope>NUCLEOTIDE SEQUENCE [LARGE SCALE GENOMIC DNA]</scope>
    <source>
        <strain evidence="2">YNDBR</strain>
        <tissue evidence="2">Leaf</tissue>
    </source>
</reference>
<comment type="caution">
    <text evidence="2">The sequence shown here is derived from an EMBL/GenBank/DDBJ whole genome shotgun (WGS) entry which is preliminary data.</text>
</comment>
<evidence type="ECO:0000313" key="2">
    <source>
        <dbReference type="EMBL" id="KAK9162564.1"/>
    </source>
</evidence>
<name>A0AAP0Q1M6_9MAGN</name>
<sequence>MRILHVSRFQLQPPITVRHMLPRHQRPHPLNFSMFQSSSICLEIRARTDSQFFGRLLRDLPSHMDATWRDLTRPARFGDVAPPITLPHEAMSQQHPTESADFDEWRGDKSATTAGGGLSQRDTVAQKQPTFHLDEDARDDTLTNLEVREDTKSGDYTIEISEEYEDFQIEPNIVIALNEGEDEMKIHVDSVMSEMSRIESEEDQLLVLVQPPTLPCTCGTPYKGVEVRERLQIFYTTDTFVLDEPDTIDSFVLEVPDELQNLKDDMHVSLPKYVDASFVVDISKGEGIT</sequence>
<evidence type="ECO:0000256" key="1">
    <source>
        <dbReference type="SAM" id="MobiDB-lite"/>
    </source>
</evidence>
<dbReference type="Proteomes" id="UP001420932">
    <property type="component" value="Unassembled WGS sequence"/>
</dbReference>
<keyword evidence="3" id="KW-1185">Reference proteome</keyword>
<proteinExistence type="predicted"/>
<protein>
    <submittedName>
        <fullName evidence="2">Uncharacterized protein</fullName>
    </submittedName>
</protein>